<keyword evidence="2" id="KW-1185">Reference proteome</keyword>
<evidence type="ECO:0000313" key="1">
    <source>
        <dbReference type="EMBL" id="KAK8194366.1"/>
    </source>
</evidence>
<gene>
    <name evidence="1" type="primary">DML1</name>
    <name evidence="1" type="ORF">M8818_007556</name>
</gene>
<dbReference type="Proteomes" id="UP001320706">
    <property type="component" value="Unassembled WGS sequence"/>
</dbReference>
<name>A0ACC3S3I5_9PEZI</name>
<comment type="caution">
    <text evidence="1">The sequence shown here is derived from an EMBL/GenBank/DDBJ whole genome shotgun (WGS) entry which is preliminary data.</text>
</comment>
<organism evidence="1 2">
    <name type="scientific">Zalaria obscura</name>
    <dbReference type="NCBI Taxonomy" id="2024903"/>
    <lineage>
        <taxon>Eukaryota</taxon>
        <taxon>Fungi</taxon>
        <taxon>Dikarya</taxon>
        <taxon>Ascomycota</taxon>
        <taxon>Pezizomycotina</taxon>
        <taxon>Dothideomycetes</taxon>
        <taxon>Dothideomycetidae</taxon>
        <taxon>Dothideales</taxon>
        <taxon>Zalariaceae</taxon>
        <taxon>Zalaria</taxon>
    </lineage>
</organism>
<dbReference type="EMBL" id="JAMKPW020000043">
    <property type="protein sequence ID" value="KAK8194366.1"/>
    <property type="molecule type" value="Genomic_DNA"/>
</dbReference>
<accession>A0ACC3S3I5</accession>
<reference evidence="1" key="1">
    <citation type="submission" date="2024-02" db="EMBL/GenBank/DDBJ databases">
        <title>Metagenome Assembled Genome of Zalaria obscura JY119.</title>
        <authorList>
            <person name="Vighnesh L."/>
            <person name="Jagadeeshwari U."/>
            <person name="Venkata Ramana C."/>
            <person name="Sasikala C."/>
        </authorList>
    </citation>
    <scope>NUCLEOTIDE SEQUENCE</scope>
    <source>
        <strain evidence="1">JY119</strain>
    </source>
</reference>
<sequence>MREIVTLQFGQQANYVGTHFWNAQESYFTYGDESEPPVDHDIHFRPGIGADGAETYTPRTVIYDLKGAFGTLKRENALYEVQEDNPHDQALWNGSQNVLRQSQIPQSAYQQALDQGLTPPSLSTDTVRFWSDYNRVFYHPRSIVQLHEHELNSSLTPFERWDTGEELFSNLDREHDLLDRDLRPFLEECDAFQGVQLIASVDDAWGGFTARYLERIRDELGKSSAWVWGLEDGSRKPRVTALESATLSSRLRAGQVGRTSFNEIEAALTNDGNRRIAKLEFSVNDPAKLAAEDDGGDHHDPRMNGQTNGFTANGDGDALPRCISLQPPDVNLDGRRMPPRRTHLFSQTESLRGKWKSSLEIEDMNLASLDRFADGPRTQISQSQLLFPLLDSFPQIYQFDAKPSKLAIQASISTDTSVADRIRSVERAARTLVGVEEREALCDGLISMCQEYEEGWSSGSDDDEDED</sequence>
<proteinExistence type="predicted"/>
<protein>
    <submittedName>
        <fullName evidence="1">MtDNA inheritance, partitioning of the mitochondrial organelle</fullName>
    </submittedName>
</protein>
<evidence type="ECO:0000313" key="2">
    <source>
        <dbReference type="Proteomes" id="UP001320706"/>
    </source>
</evidence>